<dbReference type="EMBL" id="CM044703">
    <property type="protein sequence ID" value="KAI5673723.1"/>
    <property type="molecule type" value="Genomic_DNA"/>
</dbReference>
<name>A0ACC0BMA2_CATRO</name>
<reference evidence="2" key="1">
    <citation type="journal article" date="2023" name="Nat. Plants">
        <title>Single-cell RNA sequencing provides a high-resolution roadmap for understanding the multicellular compartmentation of specialized metabolism.</title>
        <authorList>
            <person name="Sun S."/>
            <person name="Shen X."/>
            <person name="Li Y."/>
            <person name="Li Y."/>
            <person name="Wang S."/>
            <person name="Li R."/>
            <person name="Zhang H."/>
            <person name="Shen G."/>
            <person name="Guo B."/>
            <person name="Wei J."/>
            <person name="Xu J."/>
            <person name="St-Pierre B."/>
            <person name="Chen S."/>
            <person name="Sun C."/>
        </authorList>
    </citation>
    <scope>NUCLEOTIDE SEQUENCE [LARGE SCALE GENOMIC DNA]</scope>
</reference>
<evidence type="ECO:0000313" key="1">
    <source>
        <dbReference type="EMBL" id="KAI5673723.1"/>
    </source>
</evidence>
<sequence length="317" mass="36903">MEEIVEKRLGDEATSIYEHFGCFMRSCIFSILSVGTIPTHIAFIMDGNRRFAKKMNFLEGAAGHRYGYLALLNMLKYCYELGTKYVTVYAFSIDNFKRRPEEVESTMKLMKEKIEELIKEESLINLFGIKILFLGNLQLLSESVKLAAEKAMAKTAKNSNATLSICVAYTCTDEIVHSVEECCKQKKMDKNKNGEINVKDIERNMYTTIVANPDIIIRTSGETRLSNFLMWQSENCLLYCPRVLWPEIGFWQLVWAVLEFQRNFRHLKKEIIRKESSSWRVVLWWKSFMGEKVVKNYIFWSVGMECCISSYIEKYGV</sequence>
<keyword evidence="2" id="KW-1185">Reference proteome</keyword>
<proteinExistence type="predicted"/>
<dbReference type="Proteomes" id="UP001060085">
    <property type="component" value="Linkage Group LG03"/>
</dbReference>
<gene>
    <name evidence="1" type="ORF">M9H77_14087</name>
</gene>
<evidence type="ECO:0000313" key="2">
    <source>
        <dbReference type="Proteomes" id="UP001060085"/>
    </source>
</evidence>
<protein>
    <submittedName>
        <fullName evidence="1">Uncharacterized protein</fullName>
    </submittedName>
</protein>
<comment type="caution">
    <text evidence="1">The sequence shown here is derived from an EMBL/GenBank/DDBJ whole genome shotgun (WGS) entry which is preliminary data.</text>
</comment>
<accession>A0ACC0BMA2</accession>
<organism evidence="1 2">
    <name type="scientific">Catharanthus roseus</name>
    <name type="common">Madagascar periwinkle</name>
    <name type="synonym">Vinca rosea</name>
    <dbReference type="NCBI Taxonomy" id="4058"/>
    <lineage>
        <taxon>Eukaryota</taxon>
        <taxon>Viridiplantae</taxon>
        <taxon>Streptophyta</taxon>
        <taxon>Embryophyta</taxon>
        <taxon>Tracheophyta</taxon>
        <taxon>Spermatophyta</taxon>
        <taxon>Magnoliopsida</taxon>
        <taxon>eudicotyledons</taxon>
        <taxon>Gunneridae</taxon>
        <taxon>Pentapetalae</taxon>
        <taxon>asterids</taxon>
        <taxon>lamiids</taxon>
        <taxon>Gentianales</taxon>
        <taxon>Apocynaceae</taxon>
        <taxon>Rauvolfioideae</taxon>
        <taxon>Vinceae</taxon>
        <taxon>Catharanthinae</taxon>
        <taxon>Catharanthus</taxon>
    </lineage>
</organism>